<dbReference type="GO" id="GO:0005524">
    <property type="term" value="F:ATP binding"/>
    <property type="evidence" value="ECO:0007669"/>
    <property type="project" value="UniProtKB-KW"/>
</dbReference>
<dbReference type="GO" id="GO:0032543">
    <property type="term" value="P:mitochondrial translation"/>
    <property type="evidence" value="ECO:0007669"/>
    <property type="project" value="UniProtKB-UniRule"/>
</dbReference>
<evidence type="ECO:0000256" key="2">
    <source>
        <dbReference type="ARBA" id="ARBA00022741"/>
    </source>
</evidence>
<keyword evidence="6 8" id="KW-0496">Mitochondrion</keyword>
<evidence type="ECO:0000256" key="1">
    <source>
        <dbReference type="ARBA" id="ARBA00022598"/>
    </source>
</evidence>
<evidence type="ECO:0000256" key="5">
    <source>
        <dbReference type="ARBA" id="ARBA00022917"/>
    </source>
</evidence>
<gene>
    <name evidence="8" type="primary">GTF1</name>
    <name evidence="9" type="ORF">LALA0_S01e14312g</name>
</gene>
<accession>A0A0C7MYK3</accession>
<dbReference type="InterPro" id="IPR027499">
    <property type="entry name" value="GatF"/>
</dbReference>
<dbReference type="GO" id="GO:0050567">
    <property type="term" value="F:glutaminyl-tRNA synthase (glutamine-hydrolyzing) activity"/>
    <property type="evidence" value="ECO:0007669"/>
    <property type="project" value="UniProtKB-UniRule"/>
</dbReference>
<dbReference type="Pfam" id="PF20977">
    <property type="entry name" value="GatF"/>
    <property type="match status" value="1"/>
</dbReference>
<keyword evidence="7 8" id="KW-0472">Membrane</keyword>
<keyword evidence="3 8" id="KW-0999">Mitochondrion inner membrane</keyword>
<dbReference type="GO" id="GO:0070681">
    <property type="term" value="P:glutaminyl-tRNAGln biosynthesis via transamidation"/>
    <property type="evidence" value="ECO:0007669"/>
    <property type="project" value="UniProtKB-UniRule"/>
</dbReference>
<reference evidence="9 10" key="1">
    <citation type="submission" date="2014-12" db="EMBL/GenBank/DDBJ databases">
        <authorList>
            <person name="Neuveglise Cecile"/>
        </authorList>
    </citation>
    <scope>NUCLEOTIDE SEQUENCE [LARGE SCALE GENOMIC DNA]</scope>
    <source>
        <strain evidence="9 10">CBS 12615</strain>
    </source>
</reference>
<dbReference type="CDD" id="cd21422">
    <property type="entry name" value="GatF"/>
    <property type="match status" value="1"/>
</dbReference>
<dbReference type="GO" id="GO:0005743">
    <property type="term" value="C:mitochondrial inner membrane"/>
    <property type="evidence" value="ECO:0007669"/>
    <property type="project" value="UniProtKB-SubCell"/>
</dbReference>
<dbReference type="AlphaFoldDB" id="A0A0C7MYK3"/>
<keyword evidence="1 8" id="KW-0436">Ligase</keyword>
<keyword evidence="5 8" id="KW-0648">Protein biosynthesis</keyword>
<dbReference type="HOGENOM" id="CLU_120617_0_0_1"/>
<keyword evidence="10" id="KW-1185">Reference proteome</keyword>
<comment type="subcellular location">
    <subcellularLocation>
        <location evidence="8">Mitochondrion inner membrane</location>
        <topology evidence="8">Peripheral membrane protein</topology>
        <orientation evidence="8">Matrix side</orientation>
    </subcellularLocation>
</comment>
<sequence>MRTKLCTLLFTRSYRRSSIGPKFKDLAEIKQYVATPQWSINEFMEQDTNVQELPSVEMVERLLKLSGLPLQDAESLRSKLGHQLVFLDKLLTLDVKEDTDPKNARILPRSFKPLEFEDLVNAAENQIQDVSLGERSGSWESVKLANKKQDGFFVLRESLLKRK</sequence>
<keyword evidence="4 8" id="KW-0067">ATP-binding</keyword>
<comment type="subunit">
    <text evidence="8">Subunit of the heterotrimeric GatFAB amidotransferase (AdT) complex, composed of A, B and F subunits.</text>
</comment>
<evidence type="ECO:0000256" key="6">
    <source>
        <dbReference type="ARBA" id="ARBA00023128"/>
    </source>
</evidence>
<dbReference type="HAMAP" id="MF_03151">
    <property type="entry name" value="GatF"/>
    <property type="match status" value="1"/>
</dbReference>
<keyword evidence="2 8" id="KW-0547">Nucleotide-binding</keyword>
<evidence type="ECO:0000256" key="4">
    <source>
        <dbReference type="ARBA" id="ARBA00022840"/>
    </source>
</evidence>
<organism evidence="9 10">
    <name type="scientific">Lachancea lanzarotensis</name>
    <dbReference type="NCBI Taxonomy" id="1245769"/>
    <lineage>
        <taxon>Eukaryota</taxon>
        <taxon>Fungi</taxon>
        <taxon>Dikarya</taxon>
        <taxon>Ascomycota</taxon>
        <taxon>Saccharomycotina</taxon>
        <taxon>Saccharomycetes</taxon>
        <taxon>Saccharomycetales</taxon>
        <taxon>Saccharomycetaceae</taxon>
        <taxon>Lachancea</taxon>
    </lineage>
</organism>
<comment type="function">
    <text evidence="8">Allows the formation of correctly charged Gln-tRNA(Gln) through the transamidation of misacylated Glu-tRNA(Gln) in the mitochondria. The reaction takes place in the presence of glutamine and ATP through an activated gamma-phospho-Glu-tRNA(Gln). Required for proper protein synthesis within the mitochondrion.</text>
</comment>
<protein>
    <recommendedName>
        <fullName evidence="8">Glutamyl-tRNA(Gln) amidotransferase subunit F, mitochondrial</fullName>
        <shortName evidence="8">Glu-AdT subunit F</shortName>
        <ecNumber evidence="8">6.3.5.-</ecNumber>
    </recommendedName>
</protein>
<evidence type="ECO:0000256" key="8">
    <source>
        <dbReference type="HAMAP-Rule" id="MF_03151"/>
    </source>
</evidence>
<name>A0A0C7MYK3_9SACH</name>
<dbReference type="EMBL" id="LN736360">
    <property type="protein sequence ID" value="CEP60587.1"/>
    <property type="molecule type" value="Genomic_DNA"/>
</dbReference>
<comment type="catalytic activity">
    <reaction evidence="8">
        <text>L-glutamyl-tRNA(Gln) + L-glutamine + ATP + H2O = L-glutaminyl-tRNA(Gln) + L-glutamate + ADP + phosphate + H(+)</text>
        <dbReference type="Rhea" id="RHEA:17521"/>
        <dbReference type="Rhea" id="RHEA-COMP:9681"/>
        <dbReference type="Rhea" id="RHEA-COMP:9684"/>
        <dbReference type="ChEBI" id="CHEBI:15377"/>
        <dbReference type="ChEBI" id="CHEBI:15378"/>
        <dbReference type="ChEBI" id="CHEBI:29985"/>
        <dbReference type="ChEBI" id="CHEBI:30616"/>
        <dbReference type="ChEBI" id="CHEBI:43474"/>
        <dbReference type="ChEBI" id="CHEBI:58359"/>
        <dbReference type="ChEBI" id="CHEBI:78520"/>
        <dbReference type="ChEBI" id="CHEBI:78521"/>
        <dbReference type="ChEBI" id="CHEBI:456216"/>
    </reaction>
</comment>
<evidence type="ECO:0000313" key="9">
    <source>
        <dbReference type="EMBL" id="CEP60587.1"/>
    </source>
</evidence>
<dbReference type="Proteomes" id="UP000054304">
    <property type="component" value="Unassembled WGS sequence"/>
</dbReference>
<comment type="similarity">
    <text evidence="8">Belongs to the GatF family.</text>
</comment>
<evidence type="ECO:0000313" key="10">
    <source>
        <dbReference type="Proteomes" id="UP000054304"/>
    </source>
</evidence>
<dbReference type="STRING" id="1245769.A0A0C7MYK3"/>
<evidence type="ECO:0000256" key="7">
    <source>
        <dbReference type="ARBA" id="ARBA00023136"/>
    </source>
</evidence>
<dbReference type="OrthoDB" id="4053592at2759"/>
<proteinExistence type="inferred from homology"/>
<dbReference type="EC" id="6.3.5.-" evidence="8"/>
<dbReference type="GO" id="GO:0030956">
    <property type="term" value="C:glutamyl-tRNA(Gln) amidotransferase complex"/>
    <property type="evidence" value="ECO:0007669"/>
    <property type="project" value="UniProtKB-UniRule"/>
</dbReference>
<evidence type="ECO:0000256" key="3">
    <source>
        <dbReference type="ARBA" id="ARBA00022792"/>
    </source>
</evidence>